<dbReference type="Gene3D" id="3.40.50.12110">
    <property type="match status" value="1"/>
</dbReference>
<dbReference type="Gene3D" id="3.80.30.30">
    <property type="match status" value="1"/>
</dbReference>
<dbReference type="InterPro" id="IPR049539">
    <property type="entry name" value="SPL"/>
</dbReference>
<evidence type="ECO:0008006" key="3">
    <source>
        <dbReference type="Google" id="ProtNLM"/>
    </source>
</evidence>
<dbReference type="GO" id="GO:0042601">
    <property type="term" value="C:endospore-forming forespore"/>
    <property type="evidence" value="ECO:0007669"/>
    <property type="project" value="TreeGrafter"/>
</dbReference>
<dbReference type="EMBL" id="CP139487">
    <property type="protein sequence ID" value="WPU63272.1"/>
    <property type="molecule type" value="Genomic_DNA"/>
</dbReference>
<keyword evidence="2" id="KW-1185">Reference proteome</keyword>
<dbReference type="InterPro" id="IPR058240">
    <property type="entry name" value="rSAM_sf"/>
</dbReference>
<reference evidence="1 2" key="1">
    <citation type="submission" date="2023-11" db="EMBL/GenBank/DDBJ databases">
        <title>Peredibacter starrii A3.12.</title>
        <authorList>
            <person name="Mitchell R.J."/>
        </authorList>
    </citation>
    <scope>NUCLEOTIDE SEQUENCE [LARGE SCALE GENOMIC DNA]</scope>
    <source>
        <strain evidence="1 2">A3.12</strain>
    </source>
</reference>
<dbReference type="GO" id="GO:0003913">
    <property type="term" value="F:DNA photolyase activity"/>
    <property type="evidence" value="ECO:0007669"/>
    <property type="project" value="TreeGrafter"/>
</dbReference>
<dbReference type="SFLD" id="SFLDS00029">
    <property type="entry name" value="Radical_SAM"/>
    <property type="match status" value="1"/>
</dbReference>
<dbReference type="Proteomes" id="UP001324634">
    <property type="component" value="Chromosome"/>
</dbReference>
<evidence type="ECO:0000313" key="2">
    <source>
        <dbReference type="Proteomes" id="UP001324634"/>
    </source>
</evidence>
<proteinExistence type="predicted"/>
<sequence length="332" mass="38897">MWNEIYVEEDIKLHPRVTSILGKLKKEPLYLERYDDIWGRSKKPYLQKRDSLNLFLARKKGQLLKEAPDAYGSYGEPHYYFIHAYNCIYECQYCYLQGYFNTPDIVLFINHEEIMQEMEEVLKKHPGQKVWFHAGEFSDSLALTHLTGELELYHGFCERNPNAIIELRTKSVNVREIEKLKPLSNLIVSFSLSPSSMARRVDLKTPSADSRVKAMSMLKSLGFPIAAHFDPIVYEDNFKKTYTELLNQMKDLNGDLKYLSLGVVRFTKDVYREVERNYPDSVLHTGPMIKSFDNKVRYHRPMRMWLMNSIKELAITHGVKPEAIYLCMEENA</sequence>
<dbReference type="KEGG" id="psti:SOO65_11305"/>
<dbReference type="InterPro" id="IPR007197">
    <property type="entry name" value="rSAM"/>
</dbReference>
<dbReference type="PANTHER" id="PTHR37822:SF2">
    <property type="entry name" value="SPORE PHOTOPRODUCT LYASE"/>
    <property type="match status" value="1"/>
</dbReference>
<evidence type="ECO:0000313" key="1">
    <source>
        <dbReference type="EMBL" id="WPU63272.1"/>
    </source>
</evidence>
<dbReference type="AlphaFoldDB" id="A0AAX4HJ73"/>
<accession>A0AAX4HJ73</accession>
<dbReference type="GO" id="GO:0051539">
    <property type="term" value="F:4 iron, 4 sulfur cluster binding"/>
    <property type="evidence" value="ECO:0007669"/>
    <property type="project" value="TreeGrafter"/>
</dbReference>
<dbReference type="SUPFAM" id="SSF102114">
    <property type="entry name" value="Radical SAM enzymes"/>
    <property type="match status" value="1"/>
</dbReference>
<dbReference type="GO" id="GO:1904047">
    <property type="term" value="F:S-adenosyl-L-methionine binding"/>
    <property type="evidence" value="ECO:0007669"/>
    <property type="project" value="TreeGrafter"/>
</dbReference>
<dbReference type="Pfam" id="PF20903">
    <property type="entry name" value="SPL"/>
    <property type="match status" value="1"/>
</dbReference>
<protein>
    <recommendedName>
        <fullName evidence="3">Spore photoproduct lyase</fullName>
    </recommendedName>
</protein>
<dbReference type="PANTHER" id="PTHR37822">
    <property type="entry name" value="SPORE PHOTOPRODUCT LYASE-RELATED"/>
    <property type="match status" value="1"/>
</dbReference>
<gene>
    <name evidence="1" type="ORF">SOO65_11305</name>
</gene>
<name>A0AAX4HJ73_9BACT</name>
<organism evidence="1 2">
    <name type="scientific">Peredibacter starrii</name>
    <dbReference type="NCBI Taxonomy" id="28202"/>
    <lineage>
        <taxon>Bacteria</taxon>
        <taxon>Pseudomonadati</taxon>
        <taxon>Bdellovibrionota</taxon>
        <taxon>Bacteriovoracia</taxon>
        <taxon>Bacteriovoracales</taxon>
        <taxon>Bacteriovoracaceae</taxon>
        <taxon>Peredibacter</taxon>
    </lineage>
</organism>
<dbReference type="RefSeq" id="WP_321389680.1">
    <property type="nucleotide sequence ID" value="NZ_CP139487.1"/>
</dbReference>